<dbReference type="Proteomes" id="UP001221546">
    <property type="component" value="Chromosome"/>
</dbReference>
<evidence type="ECO:0000313" key="4">
    <source>
        <dbReference type="Proteomes" id="UP001221546"/>
    </source>
</evidence>
<keyword evidence="4" id="KW-1185">Reference proteome</keyword>
<dbReference type="Gene3D" id="2.150.10.10">
    <property type="entry name" value="Serralysin-like metalloprotease, C-terminal"/>
    <property type="match status" value="1"/>
</dbReference>
<comment type="subcellular location">
    <subcellularLocation>
        <location evidence="1">Secreted</location>
    </subcellularLocation>
</comment>
<dbReference type="Pfam" id="PF00353">
    <property type="entry name" value="HemolysinCabind"/>
    <property type="match status" value="2"/>
</dbReference>
<dbReference type="PANTHER" id="PTHR38340:SF1">
    <property type="entry name" value="S-LAYER PROTEIN"/>
    <property type="match status" value="1"/>
</dbReference>
<dbReference type="PRINTS" id="PR00313">
    <property type="entry name" value="CABNDNGRPT"/>
</dbReference>
<dbReference type="InterPro" id="IPR018511">
    <property type="entry name" value="Hemolysin-typ_Ca-bd_CS"/>
</dbReference>
<organism evidence="3 4">
    <name type="scientific">Bradyrhizobium brasilense</name>
    <dbReference type="NCBI Taxonomy" id="1419277"/>
    <lineage>
        <taxon>Bacteria</taxon>
        <taxon>Pseudomonadati</taxon>
        <taxon>Pseudomonadota</taxon>
        <taxon>Alphaproteobacteria</taxon>
        <taxon>Hyphomicrobiales</taxon>
        <taxon>Nitrobacteraceae</taxon>
        <taxon>Bradyrhizobium</taxon>
    </lineage>
</organism>
<dbReference type="InterPro" id="IPR001343">
    <property type="entry name" value="Hemolysn_Ca-bd"/>
</dbReference>
<evidence type="ECO:0000313" key="3">
    <source>
        <dbReference type="EMBL" id="WFU66881.1"/>
    </source>
</evidence>
<dbReference type="PROSITE" id="PS00330">
    <property type="entry name" value="HEMOLYSIN_CALCIUM"/>
    <property type="match status" value="2"/>
</dbReference>
<dbReference type="InterPro" id="IPR050557">
    <property type="entry name" value="RTX_toxin/Mannuronan_C5-epim"/>
</dbReference>
<gene>
    <name evidence="3" type="ORF">QA636_15910</name>
</gene>
<dbReference type="PANTHER" id="PTHR38340">
    <property type="entry name" value="S-LAYER PROTEIN"/>
    <property type="match status" value="1"/>
</dbReference>
<dbReference type="RefSeq" id="WP_141341237.1">
    <property type="nucleotide sequence ID" value="NZ_CP121646.1"/>
</dbReference>
<dbReference type="EMBL" id="CP121646">
    <property type="protein sequence ID" value="WFU66881.1"/>
    <property type="molecule type" value="Genomic_DNA"/>
</dbReference>
<evidence type="ECO:0000256" key="1">
    <source>
        <dbReference type="ARBA" id="ARBA00004613"/>
    </source>
</evidence>
<dbReference type="InterPro" id="IPR011049">
    <property type="entry name" value="Serralysin-like_metalloprot_C"/>
</dbReference>
<reference evidence="3 4" key="1">
    <citation type="submission" date="2023-04" db="EMBL/GenBank/DDBJ databases">
        <title>Australian commercial rhizobial inoculants.</title>
        <authorList>
            <person name="Kohlmeier M.G."/>
            <person name="O'Hara G.W."/>
            <person name="Colombi E."/>
            <person name="Ramsay J.P."/>
            <person name="Terpolilli J."/>
        </authorList>
    </citation>
    <scope>NUCLEOTIDE SEQUENCE [LARGE SCALE GENOMIC DNA]</scope>
    <source>
        <strain evidence="3 4">CB627</strain>
    </source>
</reference>
<accession>A0ABY8JQZ8</accession>
<protein>
    <recommendedName>
        <fullName evidence="5">Calcium-binding protein</fullName>
    </recommendedName>
</protein>
<evidence type="ECO:0000256" key="2">
    <source>
        <dbReference type="ARBA" id="ARBA00022525"/>
    </source>
</evidence>
<proteinExistence type="predicted"/>
<dbReference type="SUPFAM" id="SSF51120">
    <property type="entry name" value="beta-Roll"/>
    <property type="match status" value="2"/>
</dbReference>
<evidence type="ECO:0008006" key="5">
    <source>
        <dbReference type="Google" id="ProtNLM"/>
    </source>
</evidence>
<keyword evidence="2" id="KW-0964">Secreted</keyword>
<sequence>MIRAGGGDDIIKAGVGNDVIDGGYGNDEMYGGLGNDTYLFNSPGDKAIELPNQGIDTISSSVSISTLPLNVENATLTGYGWNNLIGSTAWNVLTGNSGNNTLSGALGNDTLIGKLGKDTLTGGGGLDKMVLETLADSGVAFSTRDVINTFAHGDKIDVSPIDANNTVAGNQPFTFVDHFGHAAGQLQWDLTGISTTGVKGYLVQGDVNGDGAADFSLQIYTAPTAHLPGGPNAWHLAAFDFVL</sequence>
<name>A0ABY8JQZ8_9BRAD</name>